<dbReference type="AlphaFoldDB" id="A0A0V1MF42"/>
<organism evidence="2 3">
    <name type="scientific">Trichinella papuae</name>
    <dbReference type="NCBI Taxonomy" id="268474"/>
    <lineage>
        <taxon>Eukaryota</taxon>
        <taxon>Metazoa</taxon>
        <taxon>Ecdysozoa</taxon>
        <taxon>Nematoda</taxon>
        <taxon>Enoplea</taxon>
        <taxon>Dorylaimia</taxon>
        <taxon>Trichinellida</taxon>
        <taxon>Trichinellidae</taxon>
        <taxon>Trichinella</taxon>
    </lineage>
</organism>
<accession>A0A0V1MF42</accession>
<protein>
    <submittedName>
        <fullName evidence="2">Uncharacterized protein</fullName>
    </submittedName>
</protein>
<proteinExistence type="predicted"/>
<reference evidence="2 3" key="1">
    <citation type="submission" date="2015-01" db="EMBL/GenBank/DDBJ databases">
        <title>Evolution of Trichinella species and genotypes.</title>
        <authorList>
            <person name="Korhonen P.K."/>
            <person name="Edoardo P."/>
            <person name="Giuseppe L.R."/>
            <person name="Gasser R.B."/>
        </authorList>
    </citation>
    <scope>NUCLEOTIDE SEQUENCE [LARGE SCALE GENOMIC DNA]</scope>
    <source>
        <strain evidence="2">ISS1980</strain>
    </source>
</reference>
<gene>
    <name evidence="2" type="ORF">T10_11686</name>
    <name evidence="1" type="ORF">T10_8408</name>
</gene>
<keyword evidence="3" id="KW-1185">Reference proteome</keyword>
<name>A0A0V1MF42_9BILA</name>
<sequence>MRLEGPRHSLVWFPSDAAIFQPSSAERDTVSMETSRRRAVSGANDFADINHIFGSASPVCSRTR</sequence>
<evidence type="ECO:0000313" key="1">
    <source>
        <dbReference type="EMBL" id="KRZ70180.1"/>
    </source>
</evidence>
<dbReference type="Proteomes" id="UP000054843">
    <property type="component" value="Unassembled WGS sequence"/>
</dbReference>
<dbReference type="EMBL" id="JYDO01000118">
    <property type="protein sequence ID" value="KRZ70191.1"/>
    <property type="molecule type" value="Genomic_DNA"/>
</dbReference>
<comment type="caution">
    <text evidence="2">The sequence shown here is derived from an EMBL/GenBank/DDBJ whole genome shotgun (WGS) entry which is preliminary data.</text>
</comment>
<dbReference type="EMBL" id="JYDO01000118">
    <property type="protein sequence ID" value="KRZ70180.1"/>
    <property type="molecule type" value="Genomic_DNA"/>
</dbReference>
<evidence type="ECO:0000313" key="2">
    <source>
        <dbReference type="EMBL" id="KRZ70191.1"/>
    </source>
</evidence>
<evidence type="ECO:0000313" key="3">
    <source>
        <dbReference type="Proteomes" id="UP000054843"/>
    </source>
</evidence>